<feature type="region of interest" description="Disordered" evidence="1">
    <location>
        <begin position="71"/>
        <end position="116"/>
    </location>
</feature>
<dbReference type="AlphaFoldDB" id="A0A6J4H1A7"/>
<feature type="compositionally biased region" description="Low complexity" evidence="1">
    <location>
        <begin position="1"/>
        <end position="22"/>
    </location>
</feature>
<name>A0A6J4H1A7_9PROT</name>
<reference evidence="2" key="1">
    <citation type="submission" date="2020-02" db="EMBL/GenBank/DDBJ databases">
        <authorList>
            <person name="Meier V. D."/>
        </authorList>
    </citation>
    <scope>NUCLEOTIDE SEQUENCE</scope>
    <source>
        <strain evidence="2">AVDCRST_MAG04</strain>
    </source>
</reference>
<feature type="non-terminal residue" evidence="2">
    <location>
        <position position="116"/>
    </location>
</feature>
<feature type="compositionally biased region" description="Pro residues" evidence="1">
    <location>
        <begin position="107"/>
        <end position="116"/>
    </location>
</feature>
<feature type="region of interest" description="Disordered" evidence="1">
    <location>
        <begin position="1"/>
        <end position="33"/>
    </location>
</feature>
<organism evidence="2">
    <name type="scientific">uncultured Acetobacteraceae bacterium</name>
    <dbReference type="NCBI Taxonomy" id="169975"/>
    <lineage>
        <taxon>Bacteria</taxon>
        <taxon>Pseudomonadati</taxon>
        <taxon>Pseudomonadota</taxon>
        <taxon>Alphaproteobacteria</taxon>
        <taxon>Acetobacterales</taxon>
        <taxon>Acetobacteraceae</taxon>
        <taxon>environmental samples</taxon>
    </lineage>
</organism>
<dbReference type="EMBL" id="CADCTL010000003">
    <property type="protein sequence ID" value="CAA9210263.1"/>
    <property type="molecule type" value="Genomic_DNA"/>
</dbReference>
<proteinExistence type="predicted"/>
<evidence type="ECO:0000256" key="1">
    <source>
        <dbReference type="SAM" id="MobiDB-lite"/>
    </source>
</evidence>
<feature type="non-terminal residue" evidence="2">
    <location>
        <position position="1"/>
    </location>
</feature>
<gene>
    <name evidence="2" type="ORF">AVDCRST_MAG04-77</name>
</gene>
<accession>A0A6J4H1A7</accession>
<protein>
    <submittedName>
        <fullName evidence="2">Uncharacterized protein</fullName>
    </submittedName>
</protein>
<evidence type="ECO:0000313" key="2">
    <source>
        <dbReference type="EMBL" id="CAA9210263.1"/>
    </source>
</evidence>
<sequence length="116" mass="11085">DGASPRPRAAAAAAPAAGAVRPVEPPRGGAGAVALRPRLDGAAFHGDADPRGARLPVRRGRRLGGVAVLAAPGEAPGRGGALDGRGTRGTPRAGGEGRRAGAAGHQPAPPPAPGGL</sequence>